<comment type="caution">
    <text evidence="1">The sequence shown here is derived from an EMBL/GenBank/DDBJ whole genome shotgun (WGS) entry which is preliminary data.</text>
</comment>
<evidence type="ECO:0000313" key="1">
    <source>
        <dbReference type="EMBL" id="TNK90267.1"/>
    </source>
</evidence>
<sequence>MEYSQKMQIVKNLRYSMENQTLVNVIQTGSSIFYTGTVFGVDRNGTILSTFTEDGLSNGFVYLDYNDIFDVDFYSEDLTKMEERIKMARNLHLISAEQPDLQLNDKGALLTQVLGSSFVYQRPILLIKEDDTMMEGFVSSLSDNEVELTTFDKFDSSEVKHARMPLYDIKLIEFLGQELNLLEHSKKLLMTGHVESQDIGGDLEIFAALHQALESGRRIIMIPKINPELFFIGQVRAVNADSVVFAVVDMNGQFGGYELIRLNEISHLEIKSDYLRLINHFVSLNMAHDTFLQPLLNNERSFDSTVDQFVGVINQAVKFKRFLRIKSNEGETYFGVPFKFEKGTVSVRYLDKDKPNEPQLIELSVNDIDELAFDYLDAFLAKKRIMGMD</sequence>
<protein>
    <submittedName>
        <fullName evidence="1">Uncharacterized protein</fullName>
    </submittedName>
</protein>
<dbReference type="AlphaFoldDB" id="A0A5C4TK86"/>
<organism evidence="1 2">
    <name type="scientific">Fructilactobacillus sanfranciscensis</name>
    <name type="common">Lactobacillus sanfranciscensis</name>
    <dbReference type="NCBI Taxonomy" id="1625"/>
    <lineage>
        <taxon>Bacteria</taxon>
        <taxon>Bacillati</taxon>
        <taxon>Bacillota</taxon>
        <taxon>Bacilli</taxon>
        <taxon>Lactobacillales</taxon>
        <taxon>Lactobacillaceae</taxon>
        <taxon>Fructilactobacillus</taxon>
    </lineage>
</organism>
<dbReference type="Proteomes" id="UP000313312">
    <property type="component" value="Unassembled WGS sequence"/>
</dbReference>
<dbReference type="EMBL" id="QFCR01000013">
    <property type="protein sequence ID" value="TNK90267.1"/>
    <property type="molecule type" value="Genomic_DNA"/>
</dbReference>
<gene>
    <name evidence="1" type="ORF">DID87_04865</name>
</gene>
<reference evidence="1 2" key="1">
    <citation type="submission" date="2018-05" db="EMBL/GenBank/DDBJ databases">
        <title>Lactobacillus sanfranciscensis Ah4 draft denome sequence.</title>
        <authorList>
            <person name="Zhang G."/>
        </authorList>
    </citation>
    <scope>NUCLEOTIDE SEQUENCE [LARGE SCALE GENOMIC DNA]</scope>
    <source>
        <strain evidence="1 2">Ah4</strain>
    </source>
</reference>
<evidence type="ECO:0000313" key="2">
    <source>
        <dbReference type="Proteomes" id="UP000313312"/>
    </source>
</evidence>
<name>A0A5C4TK86_FRUSA</name>
<proteinExistence type="predicted"/>
<dbReference type="RefSeq" id="WP_103423473.1">
    <property type="nucleotide sequence ID" value="NZ_CP168673.1"/>
</dbReference>
<accession>A0A5C4TK86</accession>